<dbReference type="PROSITE" id="PS50045">
    <property type="entry name" value="SIGMA54_INTERACT_4"/>
    <property type="match status" value="1"/>
</dbReference>
<dbReference type="Gene3D" id="3.40.50.2300">
    <property type="match status" value="1"/>
</dbReference>
<dbReference type="EMBL" id="JBHSEL010000043">
    <property type="protein sequence ID" value="MFC4624539.1"/>
    <property type="molecule type" value="Genomic_DNA"/>
</dbReference>
<keyword evidence="11" id="KW-0010">Activator</keyword>
<evidence type="ECO:0000313" key="21">
    <source>
        <dbReference type="Proteomes" id="UP001596042"/>
    </source>
</evidence>
<dbReference type="PANTHER" id="PTHR32071:SF95">
    <property type="entry name" value="DNA-BINDING TRANSCRIPTIONAL REGULATOR NTRC"/>
    <property type="match status" value="1"/>
</dbReference>
<evidence type="ECO:0000256" key="9">
    <source>
        <dbReference type="ARBA" id="ARBA00023015"/>
    </source>
</evidence>
<dbReference type="PROSITE" id="PS50110">
    <property type="entry name" value="RESPONSE_REGULATORY"/>
    <property type="match status" value="1"/>
</dbReference>
<evidence type="ECO:0000256" key="12">
    <source>
        <dbReference type="ARBA" id="ARBA00023163"/>
    </source>
</evidence>
<dbReference type="InterPro" id="IPR009057">
    <property type="entry name" value="Homeodomain-like_sf"/>
</dbReference>
<dbReference type="Pfam" id="PF25601">
    <property type="entry name" value="AAA_lid_14"/>
    <property type="match status" value="1"/>
</dbReference>
<dbReference type="InterPro" id="IPR003593">
    <property type="entry name" value="AAA+_ATPase"/>
</dbReference>
<dbReference type="SMART" id="SM00448">
    <property type="entry name" value="REC"/>
    <property type="match status" value="1"/>
</dbReference>
<evidence type="ECO:0000256" key="15">
    <source>
        <dbReference type="ARBA" id="ARBA00031910"/>
    </source>
</evidence>
<keyword evidence="12" id="KW-0804">Transcription</keyword>
<feature type="domain" description="Sigma-54 factor interaction" evidence="18">
    <location>
        <begin position="144"/>
        <end position="374"/>
    </location>
</feature>
<keyword evidence="9" id="KW-0805">Transcription regulation</keyword>
<dbReference type="RefSeq" id="WP_374831388.1">
    <property type="nucleotide sequence ID" value="NZ_JBHEEZ010000008.1"/>
</dbReference>
<evidence type="ECO:0000256" key="1">
    <source>
        <dbReference type="ARBA" id="ARBA00004496"/>
    </source>
</evidence>
<evidence type="ECO:0000256" key="10">
    <source>
        <dbReference type="ARBA" id="ARBA00023125"/>
    </source>
</evidence>
<comment type="subcellular location">
    <subcellularLocation>
        <location evidence="1">Cytoplasm</location>
    </subcellularLocation>
</comment>
<comment type="caution">
    <text evidence="20">The sequence shown here is derived from an EMBL/GenBank/DDBJ whole genome shotgun (WGS) entry which is preliminary data.</text>
</comment>
<accession>A0ABV9H2B6</accession>
<dbReference type="PROSITE" id="PS00688">
    <property type="entry name" value="SIGMA54_INTERACT_3"/>
    <property type="match status" value="1"/>
</dbReference>
<evidence type="ECO:0000256" key="4">
    <source>
        <dbReference type="ARBA" id="ARBA00022491"/>
    </source>
</evidence>
<dbReference type="Gene3D" id="1.10.10.60">
    <property type="entry name" value="Homeodomain-like"/>
    <property type="match status" value="1"/>
</dbReference>
<evidence type="ECO:0000259" key="19">
    <source>
        <dbReference type="PROSITE" id="PS50110"/>
    </source>
</evidence>
<dbReference type="InterPro" id="IPR058031">
    <property type="entry name" value="AAA_lid_NorR"/>
</dbReference>
<dbReference type="CDD" id="cd00156">
    <property type="entry name" value="REC"/>
    <property type="match status" value="1"/>
</dbReference>
<comment type="function">
    <text evidence="16">Member of the two-component regulatory system NtrB/NtrC, which controls expression of the nitrogen-regulated (ntr) genes in response to nitrogen limitation. Phosphorylated NtrC binds directly to DNA and stimulates the formation of open promoter-sigma54-RNA polymerase complexes.</text>
</comment>
<dbReference type="Pfam" id="PF00072">
    <property type="entry name" value="Response_reg"/>
    <property type="match status" value="1"/>
</dbReference>
<dbReference type="SUPFAM" id="SSF52172">
    <property type="entry name" value="CheY-like"/>
    <property type="match status" value="1"/>
</dbReference>
<dbReference type="InterPro" id="IPR027417">
    <property type="entry name" value="P-loop_NTPase"/>
</dbReference>
<keyword evidence="7" id="KW-0067">ATP-binding</keyword>
<feature type="modified residue" description="4-aspartylphosphate" evidence="17">
    <location>
        <position position="54"/>
    </location>
</feature>
<evidence type="ECO:0000256" key="7">
    <source>
        <dbReference type="ARBA" id="ARBA00022840"/>
    </source>
</evidence>
<dbReference type="Gene3D" id="3.40.50.300">
    <property type="entry name" value="P-loop containing nucleotide triphosphate hydrolases"/>
    <property type="match status" value="1"/>
</dbReference>
<dbReference type="Gene3D" id="1.10.8.60">
    <property type="match status" value="1"/>
</dbReference>
<dbReference type="PRINTS" id="PR01590">
    <property type="entry name" value="HTHFIS"/>
</dbReference>
<evidence type="ECO:0000256" key="16">
    <source>
        <dbReference type="ARBA" id="ARBA00043886"/>
    </source>
</evidence>
<dbReference type="InterPro" id="IPR011006">
    <property type="entry name" value="CheY-like_superfamily"/>
</dbReference>
<dbReference type="Pfam" id="PF00158">
    <property type="entry name" value="Sigma54_activat"/>
    <property type="match status" value="1"/>
</dbReference>
<dbReference type="SUPFAM" id="SSF52540">
    <property type="entry name" value="P-loop containing nucleoside triphosphate hydrolases"/>
    <property type="match status" value="1"/>
</dbReference>
<dbReference type="InterPro" id="IPR001789">
    <property type="entry name" value="Sig_transdc_resp-reg_receiver"/>
</dbReference>
<reference evidence="21" key="1">
    <citation type="journal article" date="2019" name="Int. J. Syst. Evol. Microbiol.">
        <title>The Global Catalogue of Microorganisms (GCM) 10K type strain sequencing project: providing services to taxonomists for standard genome sequencing and annotation.</title>
        <authorList>
            <consortium name="The Broad Institute Genomics Platform"/>
            <consortium name="The Broad Institute Genome Sequencing Center for Infectious Disease"/>
            <person name="Wu L."/>
            <person name="Ma J."/>
        </authorList>
    </citation>
    <scope>NUCLEOTIDE SEQUENCE [LARGE SCALE GENOMIC DNA]</scope>
    <source>
        <strain evidence="21">CGMCC 1.15731</strain>
    </source>
</reference>
<dbReference type="SUPFAM" id="SSF46689">
    <property type="entry name" value="Homeodomain-like"/>
    <property type="match status" value="1"/>
</dbReference>
<evidence type="ECO:0000256" key="11">
    <source>
        <dbReference type="ARBA" id="ARBA00023159"/>
    </source>
</evidence>
<organism evidence="20 21">
    <name type="scientific">Daeguia caeni</name>
    <dbReference type="NCBI Taxonomy" id="439612"/>
    <lineage>
        <taxon>Bacteria</taxon>
        <taxon>Pseudomonadati</taxon>
        <taxon>Pseudomonadota</taxon>
        <taxon>Alphaproteobacteria</taxon>
        <taxon>Hyphomicrobiales</taxon>
        <taxon>Brucellaceae</taxon>
        <taxon>Daeguia</taxon>
    </lineage>
</organism>
<dbReference type="Proteomes" id="UP001596042">
    <property type="component" value="Unassembled WGS sequence"/>
</dbReference>
<name>A0ABV9H2B6_9HYPH</name>
<protein>
    <recommendedName>
        <fullName evidence="2">DNA-binding transcriptional regulator NtrC</fullName>
    </recommendedName>
    <alternativeName>
        <fullName evidence="14">Nitrogen regulation protein NR(I)</fullName>
    </alternativeName>
    <alternativeName>
        <fullName evidence="15">Nitrogen regulator I</fullName>
    </alternativeName>
</protein>
<evidence type="ECO:0000256" key="13">
    <source>
        <dbReference type="ARBA" id="ARBA00023231"/>
    </source>
</evidence>
<evidence type="ECO:0000256" key="3">
    <source>
        <dbReference type="ARBA" id="ARBA00022490"/>
    </source>
</evidence>
<keyword evidence="21" id="KW-1185">Reference proteome</keyword>
<dbReference type="CDD" id="cd00009">
    <property type="entry name" value="AAA"/>
    <property type="match status" value="1"/>
</dbReference>
<gene>
    <name evidence="20" type="ORF">ACFO1V_04760</name>
</gene>
<feature type="domain" description="Response regulatory" evidence="19">
    <location>
        <begin position="4"/>
        <end position="119"/>
    </location>
</feature>
<dbReference type="InterPro" id="IPR002197">
    <property type="entry name" value="HTH_Fis"/>
</dbReference>
<keyword evidence="3" id="KW-0963">Cytoplasm</keyword>
<keyword evidence="13" id="KW-0535">Nitrogen fixation</keyword>
<evidence type="ECO:0000313" key="20">
    <source>
        <dbReference type="EMBL" id="MFC4624539.1"/>
    </source>
</evidence>
<evidence type="ECO:0000256" key="5">
    <source>
        <dbReference type="ARBA" id="ARBA00022553"/>
    </source>
</evidence>
<dbReference type="InterPro" id="IPR025944">
    <property type="entry name" value="Sigma_54_int_dom_CS"/>
</dbReference>
<evidence type="ECO:0000256" key="17">
    <source>
        <dbReference type="PROSITE-ProRule" id="PRU00169"/>
    </source>
</evidence>
<dbReference type="Pfam" id="PF02954">
    <property type="entry name" value="HTH_8"/>
    <property type="match status" value="1"/>
</dbReference>
<evidence type="ECO:0000256" key="2">
    <source>
        <dbReference type="ARBA" id="ARBA00019059"/>
    </source>
</evidence>
<keyword evidence="6" id="KW-0547">Nucleotide-binding</keyword>
<keyword evidence="4" id="KW-0678">Repressor</keyword>
<dbReference type="PANTHER" id="PTHR32071">
    <property type="entry name" value="TRANSCRIPTIONAL REGULATORY PROTEIN"/>
    <property type="match status" value="1"/>
</dbReference>
<dbReference type="InterPro" id="IPR002078">
    <property type="entry name" value="Sigma_54_int"/>
</dbReference>
<keyword evidence="8" id="KW-0902">Two-component regulatory system</keyword>
<sequence>MSARILIVDDDPIQRRNLEMMVLRLGYKTILADGGISALTILNQRKDISVVLLDLSMPDLGGKAVLENLQNAGNTVPVIVLPQDQEIGKVGDTLKLGALDFIPKPAMFERVSVSLLNALRVNALTQEIYRARLAGQPRLQLRDLVCHSAEMESVIKQARHVAQMDSAILLEGEMGCGKETLARAIHLASKRQGAPFIVLDCQSFQTRRSQDTITRNTRRGQQIESCIEEDLAKANGGVLLLRNVSELPIKVQKQLYAHICIMHHNPSSYTIDDNALDIRVIATSIKPLRDLVLKGKFCAELYELISDSVISLPPLRLRNRDIPALAHMFLLKFALEERLSHITGISPQAMALLKEHGWPGNVRELKNAIHRAVLLCNGGELTVEDFRHLDPSVKKKTPLSSLERQLEALLKAPCGIDQDGNVKSLPAVEAELIRYALNRHEGQISKVARQLGIGRTTLYRKIKEYGIDVAAFAKK</sequence>
<keyword evidence="10" id="KW-0238">DNA-binding</keyword>
<evidence type="ECO:0000259" key="18">
    <source>
        <dbReference type="PROSITE" id="PS50045"/>
    </source>
</evidence>
<evidence type="ECO:0000256" key="8">
    <source>
        <dbReference type="ARBA" id="ARBA00023012"/>
    </source>
</evidence>
<dbReference type="SMART" id="SM00382">
    <property type="entry name" value="AAA"/>
    <property type="match status" value="1"/>
</dbReference>
<evidence type="ECO:0000256" key="6">
    <source>
        <dbReference type="ARBA" id="ARBA00022741"/>
    </source>
</evidence>
<keyword evidence="5 17" id="KW-0597">Phosphoprotein</keyword>
<proteinExistence type="predicted"/>
<evidence type="ECO:0000256" key="14">
    <source>
        <dbReference type="ARBA" id="ARBA00029881"/>
    </source>
</evidence>